<name>A0ABS9T6X8_9PSEU</name>
<proteinExistence type="predicted"/>
<evidence type="ECO:0000313" key="1">
    <source>
        <dbReference type="EMBL" id="MCH6164287.1"/>
    </source>
</evidence>
<dbReference type="InterPro" id="IPR003208">
    <property type="entry name" value="Dehydtase/Dehydtase_re"/>
</dbReference>
<keyword evidence="1" id="KW-0614">Plasmid</keyword>
<geneLocation type="plasmid" evidence="1">
    <name>unnamed</name>
</geneLocation>
<gene>
    <name evidence="1" type="ORF">MMF94_01225</name>
</gene>
<evidence type="ECO:0000313" key="2">
    <source>
        <dbReference type="Proteomes" id="UP001299970"/>
    </source>
</evidence>
<dbReference type="Proteomes" id="UP001299970">
    <property type="component" value="Unassembled WGS sequence"/>
</dbReference>
<dbReference type="EMBL" id="JAKXMK010000002">
    <property type="protein sequence ID" value="MCH6164287.1"/>
    <property type="molecule type" value="Genomic_DNA"/>
</dbReference>
<dbReference type="Pfam" id="PF02288">
    <property type="entry name" value="Dehydratase_MU"/>
    <property type="match status" value="1"/>
</dbReference>
<keyword evidence="2" id="KW-1185">Reference proteome</keyword>
<reference evidence="1 2" key="1">
    <citation type="submission" date="2022-03" db="EMBL/GenBank/DDBJ databases">
        <title>Pseudonocardia alaer sp. nov., a novel actinomycete isolated from reed forest soil.</title>
        <authorList>
            <person name="Wang L."/>
        </authorList>
    </citation>
    <scope>NUCLEOTIDE SEQUENCE [LARGE SCALE GENOMIC DNA]</scope>
    <source>
        <strain evidence="1 2">Y-16303</strain>
        <plasmid evidence="1">unnamed</plasmid>
    </source>
</reference>
<dbReference type="InterPro" id="IPR010254">
    <property type="entry name" value="B12-dep_deHydtase_bsu"/>
</dbReference>
<accession>A0ABS9T6X8</accession>
<dbReference type="SUPFAM" id="SSF52968">
    <property type="entry name" value="B12-dependent dehydatase associated subunit"/>
    <property type="match status" value="1"/>
</dbReference>
<dbReference type="RefSeq" id="WP_241034490.1">
    <property type="nucleotide sequence ID" value="NZ_BAAAJF010000034.1"/>
</dbReference>
<sequence length="129" mass="13250">MKCSGPPSGVTENAEIPSVVVLRPAEAGAQVLREVCAGIEEEGVPTRVVMPSGDTDADVETVLLAHEAAQESRLDVGVALGVEVVVVHHAKLPERSPAQVVPAEAGTVGWRGAGRAAARIVKGLPYGEV</sequence>
<organism evidence="1 2">
    <name type="scientific">Pseudonocardia alaniniphila</name>
    <dbReference type="NCBI Taxonomy" id="75291"/>
    <lineage>
        <taxon>Bacteria</taxon>
        <taxon>Bacillati</taxon>
        <taxon>Actinomycetota</taxon>
        <taxon>Actinomycetes</taxon>
        <taxon>Pseudonocardiales</taxon>
        <taxon>Pseudonocardiaceae</taxon>
        <taxon>Pseudonocardia</taxon>
    </lineage>
</organism>
<protein>
    <submittedName>
        <fullName evidence="1">Glycerol dehydratase reactivase beta/small subunit family protein</fullName>
    </submittedName>
</protein>
<comment type="caution">
    <text evidence="1">The sequence shown here is derived from an EMBL/GenBank/DDBJ whole genome shotgun (WGS) entry which is preliminary data.</text>
</comment>
<dbReference type="Gene3D" id="3.40.50.10150">
    <property type="entry name" value="B12-dependent dehydatase associated subunit"/>
    <property type="match status" value="1"/>
</dbReference>